<keyword evidence="5 6" id="KW-0472">Membrane</keyword>
<dbReference type="PANTHER" id="PTHR21320">
    <property type="entry name" value="CYTOCHROME C OXIDASE ASSEMBLY PROTEIN COX11-RELATED"/>
    <property type="match status" value="1"/>
</dbReference>
<dbReference type="GO" id="GO:0005743">
    <property type="term" value="C:mitochondrial inner membrane"/>
    <property type="evidence" value="ECO:0007669"/>
    <property type="project" value="UniProtKB-SubCell"/>
</dbReference>
<dbReference type="Pfam" id="PF04442">
    <property type="entry name" value="CtaG_Cox11"/>
    <property type="match status" value="1"/>
</dbReference>
<name>A0A0L0G5M9_9EUKA</name>
<evidence type="ECO:0000256" key="1">
    <source>
        <dbReference type="ARBA" id="ARBA00004007"/>
    </source>
</evidence>
<evidence type="ECO:0000256" key="5">
    <source>
        <dbReference type="ARBA" id="ARBA00023136"/>
    </source>
</evidence>
<evidence type="ECO:0000256" key="6">
    <source>
        <dbReference type="SAM" id="Phobius"/>
    </source>
</evidence>
<keyword evidence="3 6" id="KW-0812">Transmembrane</keyword>
<organism evidence="7 8">
    <name type="scientific">Sphaeroforma arctica JP610</name>
    <dbReference type="NCBI Taxonomy" id="667725"/>
    <lineage>
        <taxon>Eukaryota</taxon>
        <taxon>Ichthyosporea</taxon>
        <taxon>Ichthyophonida</taxon>
        <taxon>Sphaeroforma</taxon>
    </lineage>
</organism>
<dbReference type="Gene3D" id="2.60.370.10">
    <property type="entry name" value="Ctag/Cox11"/>
    <property type="match status" value="1"/>
</dbReference>
<accession>A0A0L0G5M9</accession>
<sequence>MVTMFRSQFLNSTGRRMYLNLHRTQPRPITCTAPSIPGTPTPQLQIIQYRKYFTQLIYNTRHVSRSGLRTHVSDQKRYYNQNRGFNQNTASGYYAASIAVIFLAASYAAVPLYRAFCQATGYGGTIQESKDTDMTLMVKHMDRPIRIRFNADTSNNMQWAFKPQQKEVTVIPGESVLAFYTATNPTDKPISGISTYNVIPFEAGQYFNKIQCFCFEEQRLNPDEQVDMPVFFYIDPEFADDPFMAKVNTITLSYTFFESKNFDYEKWSSEQQGPVAIPAHATKGLPAVPVTVSTS</sequence>
<evidence type="ECO:0000256" key="2">
    <source>
        <dbReference type="ARBA" id="ARBA00004243"/>
    </source>
</evidence>
<feature type="transmembrane region" description="Helical" evidence="6">
    <location>
        <begin position="93"/>
        <end position="113"/>
    </location>
</feature>
<dbReference type="STRING" id="667725.A0A0L0G5M9"/>
<dbReference type="InterPro" id="IPR007533">
    <property type="entry name" value="Cyt_c_oxidase_assmbl_CtaG"/>
</dbReference>
<dbReference type="HAMAP" id="MF_00155">
    <property type="entry name" value="CtaG"/>
    <property type="match status" value="1"/>
</dbReference>
<evidence type="ECO:0000256" key="4">
    <source>
        <dbReference type="ARBA" id="ARBA00022989"/>
    </source>
</evidence>
<proteinExistence type="inferred from homology"/>
<dbReference type="GO" id="GO:0005507">
    <property type="term" value="F:copper ion binding"/>
    <property type="evidence" value="ECO:0007669"/>
    <property type="project" value="InterPro"/>
</dbReference>
<evidence type="ECO:0008006" key="9">
    <source>
        <dbReference type="Google" id="ProtNLM"/>
    </source>
</evidence>
<protein>
    <recommendedName>
        <fullName evidence="9">Cytochrome c oxidase assembly protein COX11, mitochondrial</fullName>
    </recommendedName>
</protein>
<dbReference type="PANTHER" id="PTHR21320:SF3">
    <property type="entry name" value="CYTOCHROME C OXIDASE ASSEMBLY PROTEIN COX11, MITOCHONDRIAL-RELATED"/>
    <property type="match status" value="1"/>
</dbReference>
<dbReference type="OrthoDB" id="1704689at2759"/>
<dbReference type="FunFam" id="2.60.370.10:FF:000001">
    <property type="entry name" value="COX11 cytochrome c oxidase assembly homolog"/>
    <property type="match status" value="1"/>
</dbReference>
<gene>
    <name evidence="7" type="ORF">SARC_03525</name>
</gene>
<evidence type="ECO:0000313" key="8">
    <source>
        <dbReference type="Proteomes" id="UP000054560"/>
    </source>
</evidence>
<dbReference type="Proteomes" id="UP000054560">
    <property type="component" value="Unassembled WGS sequence"/>
</dbReference>
<dbReference type="NCBIfam" id="NF003465">
    <property type="entry name" value="PRK05089.1"/>
    <property type="match status" value="1"/>
</dbReference>
<dbReference type="EMBL" id="KQ241777">
    <property type="protein sequence ID" value="KNC84254.1"/>
    <property type="molecule type" value="Genomic_DNA"/>
</dbReference>
<keyword evidence="4 6" id="KW-1133">Transmembrane helix</keyword>
<evidence type="ECO:0000256" key="3">
    <source>
        <dbReference type="ARBA" id="ARBA00022692"/>
    </source>
</evidence>
<dbReference type="SUPFAM" id="SSF110111">
    <property type="entry name" value="Ctag/Cox11"/>
    <property type="match status" value="1"/>
</dbReference>
<dbReference type="InterPro" id="IPR023471">
    <property type="entry name" value="CtaG/Cox11_dom_sf"/>
</dbReference>
<dbReference type="GeneID" id="25904029"/>
<keyword evidence="8" id="KW-1185">Reference proteome</keyword>
<dbReference type="RefSeq" id="XP_014158156.1">
    <property type="nucleotide sequence ID" value="XM_014302681.1"/>
</dbReference>
<comment type="function">
    <text evidence="1">Exerts its effect at some terminal stage of cytochrome c oxidase synthesis, probably by being involved in the insertion of the copper B into subunit I.</text>
</comment>
<evidence type="ECO:0000313" key="7">
    <source>
        <dbReference type="EMBL" id="KNC84254.1"/>
    </source>
</evidence>
<comment type="subcellular location">
    <subcellularLocation>
        <location evidence="2">Mitochondrion inner membrane</location>
        <topology evidence="2">Single-pass membrane protein</topology>
        <orientation evidence="2">Intermembrane side</orientation>
    </subcellularLocation>
</comment>
<dbReference type="eggNOG" id="KOG2540">
    <property type="taxonomic scope" value="Eukaryota"/>
</dbReference>
<reference evidence="7 8" key="1">
    <citation type="submission" date="2011-02" db="EMBL/GenBank/DDBJ databases">
        <title>The Genome Sequence of Sphaeroforma arctica JP610.</title>
        <authorList>
            <consortium name="The Broad Institute Genome Sequencing Platform"/>
            <person name="Russ C."/>
            <person name="Cuomo C."/>
            <person name="Young S.K."/>
            <person name="Zeng Q."/>
            <person name="Gargeya S."/>
            <person name="Alvarado L."/>
            <person name="Berlin A."/>
            <person name="Chapman S.B."/>
            <person name="Chen Z."/>
            <person name="Freedman E."/>
            <person name="Gellesch M."/>
            <person name="Goldberg J."/>
            <person name="Griggs A."/>
            <person name="Gujja S."/>
            <person name="Heilman E."/>
            <person name="Heiman D."/>
            <person name="Howarth C."/>
            <person name="Mehta T."/>
            <person name="Neiman D."/>
            <person name="Pearson M."/>
            <person name="Roberts A."/>
            <person name="Saif S."/>
            <person name="Shea T."/>
            <person name="Shenoy N."/>
            <person name="Sisk P."/>
            <person name="Stolte C."/>
            <person name="Sykes S."/>
            <person name="White J."/>
            <person name="Yandava C."/>
            <person name="Burger G."/>
            <person name="Gray M.W."/>
            <person name="Holland P.W.H."/>
            <person name="King N."/>
            <person name="Lang F.B.F."/>
            <person name="Roger A.J."/>
            <person name="Ruiz-Trillo I."/>
            <person name="Haas B."/>
            <person name="Nusbaum C."/>
            <person name="Birren B."/>
        </authorList>
    </citation>
    <scope>NUCLEOTIDE SEQUENCE [LARGE SCALE GENOMIC DNA]</scope>
    <source>
        <strain evidence="7 8">JP610</strain>
    </source>
</reference>
<dbReference type="AlphaFoldDB" id="A0A0L0G5M9"/>